<dbReference type="Gene3D" id="3.90.1200.10">
    <property type="match status" value="1"/>
</dbReference>
<name>A0A8H6HPY6_9AGAR</name>
<evidence type="ECO:0000313" key="3">
    <source>
        <dbReference type="EMBL" id="KAF6749686.1"/>
    </source>
</evidence>
<evidence type="ECO:0000259" key="2">
    <source>
        <dbReference type="Pfam" id="PF01636"/>
    </source>
</evidence>
<dbReference type="InterPro" id="IPR051678">
    <property type="entry name" value="AGP_Transferase"/>
</dbReference>
<feature type="compositionally biased region" description="Polar residues" evidence="1">
    <location>
        <begin position="702"/>
        <end position="717"/>
    </location>
</feature>
<evidence type="ECO:0000256" key="1">
    <source>
        <dbReference type="SAM" id="MobiDB-lite"/>
    </source>
</evidence>
<dbReference type="InterPro" id="IPR011009">
    <property type="entry name" value="Kinase-like_dom_sf"/>
</dbReference>
<evidence type="ECO:0000313" key="4">
    <source>
        <dbReference type="Proteomes" id="UP000521943"/>
    </source>
</evidence>
<feature type="compositionally biased region" description="Basic and acidic residues" evidence="1">
    <location>
        <begin position="557"/>
        <end position="568"/>
    </location>
</feature>
<feature type="region of interest" description="Disordered" evidence="1">
    <location>
        <begin position="423"/>
        <end position="590"/>
    </location>
</feature>
<feature type="compositionally biased region" description="Polar residues" evidence="1">
    <location>
        <begin position="808"/>
        <end position="818"/>
    </location>
</feature>
<feature type="region of interest" description="Disordered" evidence="1">
    <location>
        <begin position="756"/>
        <end position="831"/>
    </location>
</feature>
<dbReference type="PANTHER" id="PTHR21310">
    <property type="entry name" value="AMINOGLYCOSIDE PHOSPHOTRANSFERASE-RELATED-RELATED"/>
    <property type="match status" value="1"/>
</dbReference>
<organism evidence="3 4">
    <name type="scientific">Ephemerocybe angulata</name>
    <dbReference type="NCBI Taxonomy" id="980116"/>
    <lineage>
        <taxon>Eukaryota</taxon>
        <taxon>Fungi</taxon>
        <taxon>Dikarya</taxon>
        <taxon>Basidiomycota</taxon>
        <taxon>Agaricomycotina</taxon>
        <taxon>Agaricomycetes</taxon>
        <taxon>Agaricomycetidae</taxon>
        <taxon>Agaricales</taxon>
        <taxon>Agaricineae</taxon>
        <taxon>Psathyrellaceae</taxon>
        <taxon>Ephemerocybe</taxon>
    </lineage>
</organism>
<dbReference type="PANTHER" id="PTHR21310:SF15">
    <property type="entry name" value="AMINOGLYCOSIDE PHOSPHOTRANSFERASE DOMAIN-CONTAINING PROTEIN"/>
    <property type="match status" value="1"/>
</dbReference>
<dbReference type="Pfam" id="PF01636">
    <property type="entry name" value="APH"/>
    <property type="match status" value="1"/>
</dbReference>
<protein>
    <recommendedName>
        <fullName evidence="2">Aminoglycoside phosphotransferase domain-containing protein</fullName>
    </recommendedName>
</protein>
<gene>
    <name evidence="3" type="ORF">DFP72DRAFT_912394</name>
</gene>
<feature type="region of interest" description="Disordered" evidence="1">
    <location>
        <begin position="702"/>
        <end position="725"/>
    </location>
</feature>
<dbReference type="OrthoDB" id="2906425at2759"/>
<feature type="region of interest" description="Disordered" evidence="1">
    <location>
        <begin position="977"/>
        <end position="996"/>
    </location>
</feature>
<feature type="compositionally biased region" description="Basic and acidic residues" evidence="1">
    <location>
        <begin position="494"/>
        <end position="507"/>
    </location>
</feature>
<feature type="compositionally biased region" description="Polar residues" evidence="1">
    <location>
        <begin position="445"/>
        <end position="458"/>
    </location>
</feature>
<feature type="region of interest" description="Disordered" evidence="1">
    <location>
        <begin position="616"/>
        <end position="642"/>
    </location>
</feature>
<feature type="compositionally biased region" description="Low complexity" evidence="1">
    <location>
        <begin position="459"/>
        <end position="483"/>
    </location>
</feature>
<feature type="compositionally biased region" description="Low complexity" evidence="1">
    <location>
        <begin position="508"/>
        <end position="523"/>
    </location>
</feature>
<feature type="compositionally biased region" description="Low complexity" evidence="1">
    <location>
        <begin position="533"/>
        <end position="550"/>
    </location>
</feature>
<feature type="compositionally biased region" description="Basic and acidic residues" evidence="1">
    <location>
        <begin position="977"/>
        <end position="991"/>
    </location>
</feature>
<proteinExistence type="predicted"/>
<reference evidence="3 4" key="1">
    <citation type="submission" date="2020-07" db="EMBL/GenBank/DDBJ databases">
        <title>Comparative genomics of pyrophilous fungi reveals a link between fire events and developmental genes.</title>
        <authorList>
            <consortium name="DOE Joint Genome Institute"/>
            <person name="Steindorff A.S."/>
            <person name="Carver A."/>
            <person name="Calhoun S."/>
            <person name="Stillman K."/>
            <person name="Liu H."/>
            <person name="Lipzen A."/>
            <person name="Pangilinan J."/>
            <person name="Labutti K."/>
            <person name="Bruns T.D."/>
            <person name="Grigoriev I.V."/>
        </authorList>
    </citation>
    <scope>NUCLEOTIDE SEQUENCE [LARGE SCALE GENOMIC DNA]</scope>
    <source>
        <strain evidence="3 4">CBS 144469</strain>
    </source>
</reference>
<accession>A0A8H6HPY6</accession>
<comment type="caution">
    <text evidence="3">The sequence shown here is derived from an EMBL/GenBank/DDBJ whole genome shotgun (WGS) entry which is preliminary data.</text>
</comment>
<keyword evidence="4" id="KW-1185">Reference proteome</keyword>
<dbReference type="EMBL" id="JACGCI010000061">
    <property type="protein sequence ID" value="KAF6749686.1"/>
    <property type="molecule type" value="Genomic_DNA"/>
</dbReference>
<dbReference type="SUPFAM" id="SSF56112">
    <property type="entry name" value="Protein kinase-like (PK-like)"/>
    <property type="match status" value="1"/>
</dbReference>
<dbReference type="AlphaFoldDB" id="A0A8H6HPY6"/>
<dbReference type="InterPro" id="IPR002575">
    <property type="entry name" value="Aminoglycoside_PTrfase"/>
</dbReference>
<sequence>MPISDCWPALEPSLELLDPPTHKRITSLHQHLLPLCQRIEGYATSQHPQKAPCRMITTSWTWGQSFLVYELVFEGEDADSEQSWVARFGLPPYEGDEFFNTPEQLERKILNEVGALRVVKERTTVPVPDIFGFCARHGDGFQHKFGAPPAETPAPHPHPLGEEFPAFILMSAMKGKTIEDCGIPIHELGGHWDSPTSDPGYRAYLDSDILQRYLTSLADIHVQLSQVTFPQIGSFTMDNGSEGQVRIGPMAEFGLGPFDTAEEYYAVLAEAFKRIAEAAMVEDEEEEDEEDEGPPVVITEAISLPRAGLKTLRRMFAASLFPDALRPHLSPSNNHGPFPLRHGDLHSENILVDEHTGEIIGVIDWEGAGTVPWEVAGALNWEVQGEVLGTKVVPGLGLVRPEIHDAFSKALKEAEKTMKARFEALPSNITRRRPPKRNPSSSYRLSLTETRSSTMSSLSDYATPMSSMSSSSSYVSLTSLPSSDRFEPSSTLDTPRKPKAESRHDCDSPTSSASSSIASFTSFGNSTQEDLESTTSSRSNLNLTSPLTSPATSLFDVNREAASNKEKDAEDADATPAATPNPHRRAATESGAGKLMSWLGFNRAASEGASDCVLPSLSLPQRSPPPPPLPLSSFHHSHPPSTPIPRPLSTPIIEAIREPIPSIQTHCITTVENGSVKDNTGKGEEALSLSLAAVAIADFPPSSSRLGSATLNRTPASSPRLHSAHSRYNSMSMHRRQRSSMGLSIPASAWTGRLSPETRSAGVTPGGSPVVSYSPLLPGPASGTHGNASFLHRSRTPSPSPGMHSSHARPQNRGSSQAHSRRPSSFYVPGAMNSRSLSAGSSGAGSYFAGASPMHSPTPPPKMLAQMQQAPPSEFGVLGKGICVTPALLTPVATPANFDMLKTPVKEDVADFALGKALDVVSSPSGHLLSDLHASPASYVAGYLGHWMFVFACEWDTVGRALWHIVKAQKRLDEGAELGHGEDRTEEVVKEEVEEENDPMLEKAFWNWVKNVWAVEQAQREGEEEN</sequence>
<feature type="domain" description="Aminoglycoside phosphotransferase" evidence="2">
    <location>
        <begin position="63"/>
        <end position="370"/>
    </location>
</feature>
<dbReference type="Proteomes" id="UP000521943">
    <property type="component" value="Unassembled WGS sequence"/>
</dbReference>